<keyword evidence="1" id="KW-0472">Membrane</keyword>
<accession>A0A197JY40</accession>
<keyword evidence="1" id="KW-0812">Transmembrane</keyword>
<gene>
    <name evidence="2" type="ORF">K457DRAFT_137342</name>
</gene>
<feature type="transmembrane region" description="Helical" evidence="1">
    <location>
        <begin position="21"/>
        <end position="41"/>
    </location>
</feature>
<protein>
    <submittedName>
        <fullName evidence="2">Uncharacterized protein</fullName>
    </submittedName>
</protein>
<evidence type="ECO:0000313" key="3">
    <source>
        <dbReference type="Proteomes" id="UP000078512"/>
    </source>
</evidence>
<proteinExistence type="predicted"/>
<keyword evidence="3" id="KW-1185">Reference proteome</keyword>
<dbReference type="EMBL" id="KV442036">
    <property type="protein sequence ID" value="OAQ30252.1"/>
    <property type="molecule type" value="Genomic_DNA"/>
</dbReference>
<evidence type="ECO:0000313" key="2">
    <source>
        <dbReference type="EMBL" id="OAQ30252.1"/>
    </source>
</evidence>
<dbReference type="AlphaFoldDB" id="A0A197JY40"/>
<evidence type="ECO:0000256" key="1">
    <source>
        <dbReference type="SAM" id="Phobius"/>
    </source>
</evidence>
<reference evidence="2 3" key="1">
    <citation type="submission" date="2016-05" db="EMBL/GenBank/DDBJ databases">
        <title>Genome sequencing reveals origins of a unique bacterial endosymbiosis in the earliest lineages of terrestrial Fungi.</title>
        <authorList>
            <consortium name="DOE Joint Genome Institute"/>
            <person name="Uehling J."/>
            <person name="Gryganskyi A."/>
            <person name="Hameed K."/>
            <person name="Tschaplinski T."/>
            <person name="Misztal P."/>
            <person name="Wu S."/>
            <person name="Desiro A."/>
            <person name="Vande Pol N."/>
            <person name="Du Z.-Y."/>
            <person name="Zienkiewicz A."/>
            <person name="Zienkiewicz K."/>
            <person name="Morin E."/>
            <person name="Tisserant E."/>
            <person name="Splivallo R."/>
            <person name="Hainaut M."/>
            <person name="Henrissat B."/>
            <person name="Ohm R."/>
            <person name="Kuo A."/>
            <person name="Yan J."/>
            <person name="Lipzen A."/>
            <person name="Nolan M."/>
            <person name="Labutti K."/>
            <person name="Barry K."/>
            <person name="Goldstein A."/>
            <person name="Labbe J."/>
            <person name="Schadt C."/>
            <person name="Tuskan G."/>
            <person name="Grigoriev I."/>
            <person name="Martin F."/>
            <person name="Vilgalys R."/>
            <person name="Bonito G."/>
        </authorList>
    </citation>
    <scope>NUCLEOTIDE SEQUENCE [LARGE SCALE GENOMIC DNA]</scope>
    <source>
        <strain evidence="2 3">AG-77</strain>
    </source>
</reference>
<sequence>MPMTDPKRSCACVSMYRWMDGYPLMMVVSFTLRLMGCHILLLDEKVFVKIIVPPSLFSPCLLFPRLSHSP</sequence>
<keyword evidence="1" id="KW-1133">Transmembrane helix</keyword>
<name>A0A197JY40_9FUNG</name>
<dbReference type="Proteomes" id="UP000078512">
    <property type="component" value="Unassembled WGS sequence"/>
</dbReference>
<organism evidence="2 3">
    <name type="scientific">Linnemannia elongata AG-77</name>
    <dbReference type="NCBI Taxonomy" id="1314771"/>
    <lineage>
        <taxon>Eukaryota</taxon>
        <taxon>Fungi</taxon>
        <taxon>Fungi incertae sedis</taxon>
        <taxon>Mucoromycota</taxon>
        <taxon>Mortierellomycotina</taxon>
        <taxon>Mortierellomycetes</taxon>
        <taxon>Mortierellales</taxon>
        <taxon>Mortierellaceae</taxon>
        <taxon>Linnemannia</taxon>
    </lineage>
</organism>